<name>A0A2N5Y1I5_9GAMM</name>
<dbReference type="GO" id="GO:0005524">
    <property type="term" value="F:ATP binding"/>
    <property type="evidence" value="ECO:0007669"/>
    <property type="project" value="InterPro"/>
</dbReference>
<dbReference type="InterPro" id="IPR027417">
    <property type="entry name" value="P-loop_NTPase"/>
</dbReference>
<dbReference type="PANTHER" id="PTHR12873:SF0">
    <property type="entry name" value="TWINKLE MTDNA HELICASE"/>
    <property type="match status" value="1"/>
</dbReference>
<dbReference type="GO" id="GO:0006260">
    <property type="term" value="P:DNA replication"/>
    <property type="evidence" value="ECO:0007669"/>
    <property type="project" value="InterPro"/>
</dbReference>
<dbReference type="GO" id="GO:0003697">
    <property type="term" value="F:single-stranded DNA binding"/>
    <property type="evidence" value="ECO:0007669"/>
    <property type="project" value="InterPro"/>
</dbReference>
<proteinExistence type="predicted"/>
<comment type="caution">
    <text evidence="2">The sequence shown here is derived from an EMBL/GenBank/DDBJ whole genome shotgun (WGS) entry which is preliminary data.</text>
</comment>
<accession>A0A2N5Y1I5</accession>
<dbReference type="InterPro" id="IPR027032">
    <property type="entry name" value="Twinkle-like"/>
</dbReference>
<dbReference type="PROSITE" id="PS51199">
    <property type="entry name" value="SF4_HELICASE"/>
    <property type="match status" value="1"/>
</dbReference>
<keyword evidence="3" id="KW-1185">Reference proteome</keyword>
<dbReference type="AlphaFoldDB" id="A0A2N5Y1I5"/>
<evidence type="ECO:0000313" key="2">
    <source>
        <dbReference type="EMBL" id="PLW82245.1"/>
    </source>
</evidence>
<dbReference type="InterPro" id="IPR007694">
    <property type="entry name" value="DNA_helicase_DnaB-like_C"/>
</dbReference>
<evidence type="ECO:0000259" key="1">
    <source>
        <dbReference type="PROSITE" id="PS51199"/>
    </source>
</evidence>
<dbReference type="PANTHER" id="PTHR12873">
    <property type="entry name" value="T7-LIKE MITOCHONDRIAL DNA HELICASE"/>
    <property type="match status" value="1"/>
</dbReference>
<organism evidence="2 3">
    <name type="scientific">Kineobactrum sediminis</name>
    <dbReference type="NCBI Taxonomy" id="1905677"/>
    <lineage>
        <taxon>Bacteria</taxon>
        <taxon>Pseudomonadati</taxon>
        <taxon>Pseudomonadota</taxon>
        <taxon>Gammaproteobacteria</taxon>
        <taxon>Cellvibrionales</taxon>
        <taxon>Halieaceae</taxon>
        <taxon>Kineobactrum</taxon>
    </lineage>
</organism>
<sequence length="317" mass="35844">MNNVRDVDFSNIRVAEILAEAEAQDIDWLPAHRDRILERAANPRAMTGFCLPWPKTHDKLRLRSGELSLWGGPNAHNKTTMVSQVGLHIAKSAKVGFASLEMELEDTSVLLASLAAGTPNPARQWVNDFITWSGNRISIYDRLDSVKPEVALACVYHMAANLGCEFIVLDSMMMCSVCDDYERERKFISSLAAIAKLQKTHIALVHHMRKPQGRDESYVPNKFDFLGSSHITNLAMTVFICWHDKAKAEEREMSLLSGEQIDDERPDQLLIVAKQRHGKFEGRINLWQHESRQFTSNSARRAQHIDIHSDLNLEAAS</sequence>
<feature type="domain" description="SF4 helicase" evidence="1">
    <location>
        <begin position="42"/>
        <end position="302"/>
    </location>
</feature>
<dbReference type="OrthoDB" id="9763644at2"/>
<gene>
    <name evidence="2" type="ORF">CWI75_10730</name>
</gene>
<protein>
    <recommendedName>
        <fullName evidence="1">SF4 helicase domain-containing protein</fullName>
    </recommendedName>
</protein>
<dbReference type="GO" id="GO:0043139">
    <property type="term" value="F:5'-3' DNA helicase activity"/>
    <property type="evidence" value="ECO:0007669"/>
    <property type="project" value="InterPro"/>
</dbReference>
<reference evidence="3" key="1">
    <citation type="submission" date="2017-11" db="EMBL/GenBank/DDBJ databases">
        <title>The draft genome sequence of Chromatocurvus sp. F02.</title>
        <authorList>
            <person name="Du Z.-J."/>
            <person name="Chang Y.-Q."/>
        </authorList>
    </citation>
    <scope>NUCLEOTIDE SEQUENCE [LARGE SCALE GENOMIC DNA]</scope>
    <source>
        <strain evidence="3">F02</strain>
    </source>
</reference>
<dbReference type="Proteomes" id="UP000234845">
    <property type="component" value="Unassembled WGS sequence"/>
</dbReference>
<dbReference type="Pfam" id="PF13481">
    <property type="entry name" value="AAA_25"/>
    <property type="match status" value="1"/>
</dbReference>
<dbReference type="RefSeq" id="WP_101521497.1">
    <property type="nucleotide sequence ID" value="NZ_PKLZ01000008.1"/>
</dbReference>
<evidence type="ECO:0000313" key="3">
    <source>
        <dbReference type="Proteomes" id="UP000234845"/>
    </source>
</evidence>
<dbReference type="Gene3D" id="3.40.50.300">
    <property type="entry name" value="P-loop containing nucleotide triphosphate hydrolases"/>
    <property type="match status" value="1"/>
</dbReference>
<dbReference type="EMBL" id="PKLZ01000008">
    <property type="protein sequence ID" value="PLW82245.1"/>
    <property type="molecule type" value="Genomic_DNA"/>
</dbReference>
<dbReference type="SUPFAM" id="SSF52540">
    <property type="entry name" value="P-loop containing nucleoside triphosphate hydrolases"/>
    <property type="match status" value="1"/>
</dbReference>